<dbReference type="AlphaFoldDB" id="A0A4Q7YPJ9"/>
<dbReference type="RefSeq" id="WP_165419909.1">
    <property type="nucleotide sequence ID" value="NZ_SHKW01000001.1"/>
</dbReference>
<sequence length="500" mass="54549">MTPDVHAAQNDIANPTYDNDPIEEKTTPSRANATDSWGPVPTKKASVANLAPYLLPYFNNGPVFGLPGTDSRDFRYRTQLSGDWGGLRTDLARYGFFFDLFSTSAYQDVASGGLKTGSAFIENTQLSINVDTGRAGLWPGGVFHITLEARNGSSSPQNTFTVGSIVPQYTGLAFPGPFFVHDVLPTEYFLFQSLTPKFSVILGKVNVLTHADQTFFGNSYKYDFANLNFNKNPMALNFYNTTSLAAIGVWTPSKWLTTAAGVFDPNSQADNLATNAFDRVNIYGITIFSYKIRNLSGKSWGQANWTNKPKIDLTSPFGQLSPSEVPQAVGVLLGTPSAQALPINYKGKSWVTIGNFSQYLFVKDQPAAVAEKLGSGQELRGIGLFGRIGYAPEHTNPITRDASVALFAYGLSDHRPNDSFGLGIYHNGISQPLKNDFKRLTGAAATVKNENGLEVSYDFAITPAIRLIPSYQHIWNPMTAGVAKNEHGADVFLLRSSLIW</sequence>
<dbReference type="GO" id="GO:0016020">
    <property type="term" value="C:membrane"/>
    <property type="evidence" value="ECO:0007669"/>
    <property type="project" value="InterPro"/>
</dbReference>
<dbReference type="PANTHER" id="PTHR37944">
    <property type="entry name" value="PORIN B"/>
    <property type="match status" value="1"/>
</dbReference>
<evidence type="ECO:0000313" key="4">
    <source>
        <dbReference type="EMBL" id="RZU39360.1"/>
    </source>
</evidence>
<dbReference type="Pfam" id="PF04966">
    <property type="entry name" value="OprB"/>
    <property type="match status" value="1"/>
</dbReference>
<dbReference type="InterPro" id="IPR038673">
    <property type="entry name" value="OprB_sf"/>
</dbReference>
<feature type="region of interest" description="Disordered" evidence="3">
    <location>
        <begin position="1"/>
        <end position="38"/>
    </location>
</feature>
<organism evidence="4 5">
    <name type="scientific">Edaphobacter modestus</name>
    <dbReference type="NCBI Taxonomy" id="388466"/>
    <lineage>
        <taxon>Bacteria</taxon>
        <taxon>Pseudomonadati</taxon>
        <taxon>Acidobacteriota</taxon>
        <taxon>Terriglobia</taxon>
        <taxon>Terriglobales</taxon>
        <taxon>Acidobacteriaceae</taxon>
        <taxon>Edaphobacter</taxon>
    </lineage>
</organism>
<name>A0A4Q7YPJ9_9BACT</name>
<dbReference type="EMBL" id="SHKW01000001">
    <property type="protein sequence ID" value="RZU39360.1"/>
    <property type="molecule type" value="Genomic_DNA"/>
</dbReference>
<comment type="similarity">
    <text evidence="1 2">Belongs to the OprB family.</text>
</comment>
<reference evidence="4 5" key="1">
    <citation type="submission" date="2019-02" db="EMBL/GenBank/DDBJ databases">
        <title>Genomic Encyclopedia of Archaeal and Bacterial Type Strains, Phase II (KMG-II): from individual species to whole genera.</title>
        <authorList>
            <person name="Goeker M."/>
        </authorList>
    </citation>
    <scope>NUCLEOTIDE SEQUENCE [LARGE SCALE GENOMIC DNA]</scope>
    <source>
        <strain evidence="4 5">DSM 18101</strain>
    </source>
</reference>
<dbReference type="GO" id="GO:0008643">
    <property type="term" value="P:carbohydrate transport"/>
    <property type="evidence" value="ECO:0007669"/>
    <property type="project" value="InterPro"/>
</dbReference>
<accession>A0A4Q7YPJ9</accession>
<dbReference type="InterPro" id="IPR052932">
    <property type="entry name" value="OprB_Porin"/>
</dbReference>
<proteinExistence type="inferred from homology"/>
<dbReference type="InterPro" id="IPR007049">
    <property type="entry name" value="Carb-sel_porin_OprB"/>
</dbReference>
<evidence type="ECO:0000256" key="2">
    <source>
        <dbReference type="RuleBase" id="RU363072"/>
    </source>
</evidence>
<dbReference type="GO" id="GO:0015288">
    <property type="term" value="F:porin activity"/>
    <property type="evidence" value="ECO:0007669"/>
    <property type="project" value="InterPro"/>
</dbReference>
<protein>
    <submittedName>
        <fullName evidence="4">OprB family porin</fullName>
    </submittedName>
</protein>
<keyword evidence="5" id="KW-1185">Reference proteome</keyword>
<dbReference type="Proteomes" id="UP000292958">
    <property type="component" value="Unassembled WGS sequence"/>
</dbReference>
<dbReference type="PANTHER" id="PTHR37944:SF1">
    <property type="entry name" value="PORIN B"/>
    <property type="match status" value="1"/>
</dbReference>
<gene>
    <name evidence="4" type="ORF">BDD14_0735</name>
</gene>
<evidence type="ECO:0000256" key="1">
    <source>
        <dbReference type="ARBA" id="ARBA00008769"/>
    </source>
</evidence>
<dbReference type="Gene3D" id="2.40.160.180">
    <property type="entry name" value="Carbohydrate-selective porin OprB"/>
    <property type="match status" value="1"/>
</dbReference>
<comment type="caution">
    <text evidence="4">The sequence shown here is derived from an EMBL/GenBank/DDBJ whole genome shotgun (WGS) entry which is preliminary data.</text>
</comment>
<evidence type="ECO:0000256" key="3">
    <source>
        <dbReference type="SAM" id="MobiDB-lite"/>
    </source>
</evidence>
<evidence type="ECO:0000313" key="5">
    <source>
        <dbReference type="Proteomes" id="UP000292958"/>
    </source>
</evidence>